<proteinExistence type="predicted"/>
<dbReference type="InterPro" id="IPR050169">
    <property type="entry name" value="Krueppel_C2H2_ZnF"/>
</dbReference>
<dbReference type="GO" id="GO:0006355">
    <property type="term" value="P:regulation of DNA-templated transcription"/>
    <property type="evidence" value="ECO:0007669"/>
    <property type="project" value="InterPro"/>
</dbReference>
<organism evidence="3 4">
    <name type="scientific">Panthera pardus</name>
    <name type="common">Leopard</name>
    <name type="synonym">Felis pardus</name>
    <dbReference type="NCBI Taxonomy" id="9691"/>
    <lineage>
        <taxon>Eukaryota</taxon>
        <taxon>Metazoa</taxon>
        <taxon>Chordata</taxon>
        <taxon>Craniata</taxon>
        <taxon>Vertebrata</taxon>
        <taxon>Euteleostomi</taxon>
        <taxon>Mammalia</taxon>
        <taxon>Eutheria</taxon>
        <taxon>Laurasiatheria</taxon>
        <taxon>Carnivora</taxon>
        <taxon>Feliformia</taxon>
        <taxon>Felidae</taxon>
        <taxon>Pantherinae</taxon>
        <taxon>Panthera</taxon>
    </lineage>
</organism>
<dbReference type="Gene3D" id="6.10.140.140">
    <property type="match status" value="1"/>
</dbReference>
<feature type="domain" description="KRAB" evidence="2">
    <location>
        <begin position="27"/>
        <end position="99"/>
    </location>
</feature>
<name>A0A9V1F424_PANPR</name>
<dbReference type="AlphaFoldDB" id="A0A9V1F424"/>
<dbReference type="PROSITE" id="PS50805">
    <property type="entry name" value="KRAB"/>
    <property type="match status" value="1"/>
</dbReference>
<dbReference type="InterPro" id="IPR001909">
    <property type="entry name" value="KRAB"/>
</dbReference>
<protein>
    <submittedName>
        <fullName evidence="4">Zinc finger protein 211-like isoform X1</fullName>
    </submittedName>
</protein>
<keyword evidence="3" id="KW-1185">Reference proteome</keyword>
<reference evidence="4" key="1">
    <citation type="submission" date="2025-08" db="UniProtKB">
        <authorList>
            <consortium name="RefSeq"/>
        </authorList>
    </citation>
    <scope>IDENTIFICATION</scope>
    <source>
        <tissue evidence="4">Whole blood</tissue>
    </source>
</reference>
<evidence type="ECO:0000313" key="3">
    <source>
        <dbReference type="Proteomes" id="UP001165780"/>
    </source>
</evidence>
<accession>A0A9V1F424</accession>
<dbReference type="SUPFAM" id="SSF109640">
    <property type="entry name" value="KRAB domain (Kruppel-associated box)"/>
    <property type="match status" value="1"/>
</dbReference>
<feature type="compositionally biased region" description="Basic and acidic residues" evidence="1">
    <location>
        <begin position="1"/>
        <end position="11"/>
    </location>
</feature>
<evidence type="ECO:0000259" key="2">
    <source>
        <dbReference type="PROSITE" id="PS50805"/>
    </source>
</evidence>
<evidence type="ECO:0000313" key="4">
    <source>
        <dbReference type="RefSeq" id="XP_019295028.1"/>
    </source>
</evidence>
<feature type="region of interest" description="Disordered" evidence="1">
    <location>
        <begin position="1"/>
        <end position="21"/>
    </location>
</feature>
<dbReference type="PANTHER" id="PTHR23232">
    <property type="entry name" value="KRAB DOMAIN C2H2 ZINC FINGER"/>
    <property type="match status" value="1"/>
</dbReference>
<dbReference type="KEGG" id="ppad:109260986"/>
<dbReference type="CDD" id="cd07765">
    <property type="entry name" value="KRAB_A-box"/>
    <property type="match status" value="1"/>
</dbReference>
<dbReference type="Pfam" id="PF01352">
    <property type="entry name" value="KRAB"/>
    <property type="match status" value="1"/>
</dbReference>
<dbReference type="OrthoDB" id="9837816at2759"/>
<evidence type="ECO:0000256" key="1">
    <source>
        <dbReference type="SAM" id="MobiDB-lite"/>
    </source>
</evidence>
<dbReference type="RefSeq" id="XP_019295028.1">
    <property type="nucleotide sequence ID" value="XM_019439483.2"/>
</dbReference>
<dbReference type="InterPro" id="IPR036051">
    <property type="entry name" value="KRAB_dom_sf"/>
</dbReference>
<dbReference type="PANTHER" id="PTHR23232:SF133">
    <property type="entry name" value="RIKEN CDNA 1700020N01 GENE"/>
    <property type="match status" value="1"/>
</dbReference>
<dbReference type="GeneID" id="109260986"/>
<sequence>MATAARRDPAESSRTAEILREPTQDTVTFEDVAVYLSRQEWGLLDEFQRHFYHDVMLENFELTVFLGGWCGGDHEEEHFCRRATSEDSKAGVSAQKACS</sequence>
<gene>
    <name evidence="4" type="primary">LOC109260986</name>
</gene>
<dbReference type="Proteomes" id="UP001165780">
    <property type="component" value="Unplaced"/>
</dbReference>
<dbReference type="SMART" id="SM00349">
    <property type="entry name" value="KRAB"/>
    <property type="match status" value="1"/>
</dbReference>